<dbReference type="EMBL" id="DF973435">
    <property type="protein sequence ID" value="GAU30780.1"/>
    <property type="molecule type" value="Genomic_DNA"/>
</dbReference>
<sequence length="94" mass="10525">MVATAIEKIEMDVPIKATPKQLYEVFCNKSHYVSNVCPDKIKSIDLNEGNWGTEGSIQSWTYAFDSTLNFKKVSEFSPQSVEMSAIRFLIGSSP</sequence>
<evidence type="ECO:0000313" key="2">
    <source>
        <dbReference type="EMBL" id="GAU30780.1"/>
    </source>
</evidence>
<dbReference type="InterPro" id="IPR051761">
    <property type="entry name" value="MLP-like_ligand-binding"/>
</dbReference>
<dbReference type="Pfam" id="PF00407">
    <property type="entry name" value="Bet_v_1"/>
    <property type="match status" value="1"/>
</dbReference>
<accession>A0A2Z6N3W4</accession>
<dbReference type="AlphaFoldDB" id="A0A2Z6N3W4"/>
<gene>
    <name evidence="2" type="ORF">TSUD_355060</name>
</gene>
<evidence type="ECO:0000259" key="1">
    <source>
        <dbReference type="Pfam" id="PF00407"/>
    </source>
</evidence>
<proteinExistence type="predicted"/>
<reference evidence="3" key="1">
    <citation type="journal article" date="2017" name="Front. Plant Sci.">
        <title>Climate Clever Clovers: New Paradigm to Reduce the Environmental Footprint of Ruminants by Breeding Low Methanogenic Forages Utilizing Haplotype Variation.</title>
        <authorList>
            <person name="Kaur P."/>
            <person name="Appels R."/>
            <person name="Bayer P.E."/>
            <person name="Keeble-Gagnere G."/>
            <person name="Wang J."/>
            <person name="Hirakawa H."/>
            <person name="Shirasawa K."/>
            <person name="Vercoe P."/>
            <person name="Stefanova K."/>
            <person name="Durmic Z."/>
            <person name="Nichols P."/>
            <person name="Revell C."/>
            <person name="Isobe S.N."/>
            <person name="Edwards D."/>
            <person name="Erskine W."/>
        </authorList>
    </citation>
    <scope>NUCLEOTIDE SEQUENCE [LARGE SCALE GENOMIC DNA]</scope>
    <source>
        <strain evidence="3">cv. Daliak</strain>
    </source>
</reference>
<protein>
    <recommendedName>
        <fullName evidence="1">Bet v I/Major latex protein domain-containing protein</fullName>
    </recommendedName>
</protein>
<dbReference type="InterPro" id="IPR000916">
    <property type="entry name" value="Bet_v_I/MLP"/>
</dbReference>
<name>A0A2Z6N3W4_TRISU</name>
<organism evidence="2 3">
    <name type="scientific">Trifolium subterraneum</name>
    <name type="common">Subterranean clover</name>
    <dbReference type="NCBI Taxonomy" id="3900"/>
    <lineage>
        <taxon>Eukaryota</taxon>
        <taxon>Viridiplantae</taxon>
        <taxon>Streptophyta</taxon>
        <taxon>Embryophyta</taxon>
        <taxon>Tracheophyta</taxon>
        <taxon>Spermatophyta</taxon>
        <taxon>Magnoliopsida</taxon>
        <taxon>eudicotyledons</taxon>
        <taxon>Gunneridae</taxon>
        <taxon>Pentapetalae</taxon>
        <taxon>rosids</taxon>
        <taxon>fabids</taxon>
        <taxon>Fabales</taxon>
        <taxon>Fabaceae</taxon>
        <taxon>Papilionoideae</taxon>
        <taxon>50 kb inversion clade</taxon>
        <taxon>NPAAA clade</taxon>
        <taxon>Hologalegina</taxon>
        <taxon>IRL clade</taxon>
        <taxon>Trifolieae</taxon>
        <taxon>Trifolium</taxon>
    </lineage>
</organism>
<dbReference type="OrthoDB" id="1858121at2759"/>
<keyword evidence="3" id="KW-1185">Reference proteome</keyword>
<dbReference type="Proteomes" id="UP000242715">
    <property type="component" value="Unassembled WGS sequence"/>
</dbReference>
<dbReference type="PANTHER" id="PTHR31907">
    <property type="entry name" value="MLP-LIKE PROTEIN 423"/>
    <property type="match status" value="1"/>
</dbReference>
<dbReference type="InterPro" id="IPR023393">
    <property type="entry name" value="START-like_dom_sf"/>
</dbReference>
<evidence type="ECO:0000313" key="3">
    <source>
        <dbReference type="Proteomes" id="UP000242715"/>
    </source>
</evidence>
<dbReference type="GO" id="GO:0006952">
    <property type="term" value="P:defense response"/>
    <property type="evidence" value="ECO:0007669"/>
    <property type="project" value="InterPro"/>
</dbReference>
<dbReference type="Gene3D" id="3.30.530.20">
    <property type="match status" value="1"/>
</dbReference>
<feature type="domain" description="Bet v I/Major latex protein" evidence="1">
    <location>
        <begin position="7"/>
        <end position="72"/>
    </location>
</feature>
<dbReference type="SUPFAM" id="SSF55961">
    <property type="entry name" value="Bet v1-like"/>
    <property type="match status" value="1"/>
</dbReference>